<dbReference type="Gene3D" id="2.60.40.1120">
    <property type="entry name" value="Carboxypeptidase-like, regulatory domain"/>
    <property type="match status" value="1"/>
</dbReference>
<dbReference type="PANTHER" id="PTHR30069">
    <property type="entry name" value="TONB-DEPENDENT OUTER MEMBRANE RECEPTOR"/>
    <property type="match status" value="1"/>
</dbReference>
<reference evidence="15" key="2">
    <citation type="submission" date="2020-09" db="EMBL/GenBank/DDBJ databases">
        <authorList>
            <person name="Sun Q."/>
            <person name="Zhou Y."/>
        </authorList>
    </citation>
    <scope>NUCLEOTIDE SEQUENCE</scope>
    <source>
        <strain evidence="15">CGMCC 1.12195</strain>
    </source>
</reference>
<dbReference type="PROSITE" id="PS52016">
    <property type="entry name" value="TONB_DEPENDENT_REC_3"/>
    <property type="match status" value="1"/>
</dbReference>
<dbReference type="SUPFAM" id="SSF49464">
    <property type="entry name" value="Carboxypeptidase regulatory domain-like"/>
    <property type="match status" value="1"/>
</dbReference>
<dbReference type="InterPro" id="IPR036942">
    <property type="entry name" value="Beta-barrel_TonB_sf"/>
</dbReference>
<keyword evidence="3 10" id="KW-1134">Transmembrane beta strand</keyword>
<dbReference type="Gene3D" id="2.170.130.10">
    <property type="entry name" value="TonB-dependent receptor, plug domain"/>
    <property type="match status" value="1"/>
</dbReference>
<feature type="chain" id="PRO_5037161377" evidence="12">
    <location>
        <begin position="22"/>
        <end position="1059"/>
    </location>
</feature>
<evidence type="ECO:0000256" key="9">
    <source>
        <dbReference type="ARBA" id="ARBA00023237"/>
    </source>
</evidence>
<evidence type="ECO:0000259" key="13">
    <source>
        <dbReference type="Pfam" id="PF00593"/>
    </source>
</evidence>
<dbReference type="NCBIfam" id="TIGR04056">
    <property type="entry name" value="OMP_RagA_SusC"/>
    <property type="match status" value="1"/>
</dbReference>
<evidence type="ECO:0000256" key="10">
    <source>
        <dbReference type="PROSITE-ProRule" id="PRU01360"/>
    </source>
</evidence>
<evidence type="ECO:0000256" key="11">
    <source>
        <dbReference type="RuleBase" id="RU003357"/>
    </source>
</evidence>
<sequence>MKQKLLCFFMLGILLIGSAYAQDRRISGRVTAAADGSPISGVSVFAVGTNVAAQTDEQGAFTINAPQAVMALEFRFLGYTTQRVDIGNQSVINVQLTEDAASLDEVVVTALGISRDAKSLGYSATKVDSEDITRTSPVSMFDGLQGKIAGANITSQSGAPGASTKVVLRGYSSISGNNQPLYVIDGVPVNNSTFGEAEPVNRSTDFGNNANDINPADIESINVLKGAGATSLYGSRAANGVIVITTKKGKAGKISVDLNHSTTLSSILMLPRLQNTFGQGWSGIFDPIEQGSWGPRFDGANRLWGNTVDNARLVKPFVALENNIRDFYDTGAELNTNIAVSGGNEQSTFYLSYGNISSDGIVPTDADSYNRNTLSLRGSTKYEKFNASGSINYVGRKAKFIATGQGTNTGATMFQELIQFPRDISIVDGKDYEAKFYDINTFYTPYAQNPYFVLNENGNDFNSDRVYGNAEVGYEFANWLSSTVRVGGDFTNSRLKDWQAINRPDGNSPNASRQPDVGGVMEEARYFGEFNTDVLLNFNAPINEDFTFDGLLGWNYNQRETRVQTSAITNLTVPEFYNLSNSSAPPTSSADYTKRRLFGAYAQANFGFRDYLFLSLNARNDWSSTLPMGKNSFFYPAANLSLVLTDLAPSLKDNGISFAKLRASLGQTGNDAGVYLLSSLLTGGDVLLGFGNITFPLGGVGSFEVANQIGNSALEPEITTEYELGADVRFLNNRVGFDFSYYNKRTDGQILPVPIAHTSGYGFLVMNFGLVENKGIELAVNVTPVKSDVFSWDLNYVFARNRNKVLELPEGLNEVVIASGYDIDFVAIKGQPLGVYKGPVEERDPNGNVVVNPSNGIPTQADDKEVFGNSQRDFTMGLTNTLRLNNWSLGFAFDYRKGGKFWSYTSQLTDFIGNSVRTTYNDRNPYIFPNSVNKITDSEGNVSYVENTTPIDVENYYSLFNNGSTTQTESRRTVLDKTSLRLRDVTLSYAFSQTVASRIGLQGLSLTAFGRNLLLWVPAENGFIDPDVSTYNNDLRGDLGEFAGGPTTRSYGLSLRATF</sequence>
<name>A0A917HUS5_9SPHI</name>
<keyword evidence="8" id="KW-0675">Receptor</keyword>
<reference evidence="15" key="1">
    <citation type="journal article" date="2014" name="Int. J. Syst. Evol. Microbiol.">
        <title>Complete genome sequence of Corynebacterium casei LMG S-19264T (=DSM 44701T), isolated from a smear-ripened cheese.</title>
        <authorList>
            <consortium name="US DOE Joint Genome Institute (JGI-PGF)"/>
            <person name="Walter F."/>
            <person name="Albersmeier A."/>
            <person name="Kalinowski J."/>
            <person name="Ruckert C."/>
        </authorList>
    </citation>
    <scope>NUCLEOTIDE SEQUENCE</scope>
    <source>
        <strain evidence="15">CGMCC 1.12195</strain>
    </source>
</reference>
<evidence type="ECO:0000259" key="14">
    <source>
        <dbReference type="Pfam" id="PF07715"/>
    </source>
</evidence>
<dbReference type="InterPro" id="IPR012910">
    <property type="entry name" value="Plug_dom"/>
</dbReference>
<dbReference type="InterPro" id="IPR023996">
    <property type="entry name" value="TonB-dep_OMP_SusC/RagA"/>
</dbReference>
<comment type="subcellular location">
    <subcellularLocation>
        <location evidence="1 10">Cell outer membrane</location>
        <topology evidence="1 10">Multi-pass membrane protein</topology>
    </subcellularLocation>
</comment>
<keyword evidence="16" id="KW-1185">Reference proteome</keyword>
<evidence type="ECO:0000256" key="4">
    <source>
        <dbReference type="ARBA" id="ARBA00022692"/>
    </source>
</evidence>
<dbReference type="InterPro" id="IPR039426">
    <property type="entry name" value="TonB-dep_rcpt-like"/>
</dbReference>
<dbReference type="Pfam" id="PF07715">
    <property type="entry name" value="Plug"/>
    <property type="match status" value="1"/>
</dbReference>
<feature type="domain" description="TonB-dependent receptor-like beta-barrel" evidence="13">
    <location>
        <begin position="436"/>
        <end position="803"/>
    </location>
</feature>
<dbReference type="PANTHER" id="PTHR30069:SF29">
    <property type="entry name" value="HEMOGLOBIN AND HEMOGLOBIN-HAPTOGLOBIN-BINDING PROTEIN 1-RELATED"/>
    <property type="match status" value="1"/>
</dbReference>
<dbReference type="NCBIfam" id="TIGR04057">
    <property type="entry name" value="SusC_RagA_signa"/>
    <property type="match status" value="1"/>
</dbReference>
<keyword evidence="5 12" id="KW-0732">Signal</keyword>
<evidence type="ECO:0000256" key="5">
    <source>
        <dbReference type="ARBA" id="ARBA00022729"/>
    </source>
</evidence>
<dbReference type="InterPro" id="IPR023997">
    <property type="entry name" value="TonB-dep_OMP_SusC/RagA_CS"/>
</dbReference>
<gene>
    <name evidence="15" type="ORF">GCM10007415_27890</name>
</gene>
<evidence type="ECO:0000313" key="15">
    <source>
        <dbReference type="EMBL" id="GGG91661.1"/>
    </source>
</evidence>
<keyword evidence="6 11" id="KW-0798">TonB box</keyword>
<proteinExistence type="inferred from homology"/>
<feature type="domain" description="TonB-dependent receptor plug" evidence="14">
    <location>
        <begin position="118"/>
        <end position="241"/>
    </location>
</feature>
<dbReference type="EMBL" id="BMER01000002">
    <property type="protein sequence ID" value="GGG91661.1"/>
    <property type="molecule type" value="Genomic_DNA"/>
</dbReference>
<accession>A0A917HUS5</accession>
<evidence type="ECO:0000256" key="7">
    <source>
        <dbReference type="ARBA" id="ARBA00023136"/>
    </source>
</evidence>
<dbReference type="RefSeq" id="WP_188506640.1">
    <property type="nucleotide sequence ID" value="NZ_BMER01000002.1"/>
</dbReference>
<dbReference type="InterPro" id="IPR037066">
    <property type="entry name" value="Plug_dom_sf"/>
</dbReference>
<dbReference type="Proteomes" id="UP000660862">
    <property type="component" value="Unassembled WGS sequence"/>
</dbReference>
<evidence type="ECO:0000256" key="6">
    <source>
        <dbReference type="ARBA" id="ARBA00023077"/>
    </source>
</evidence>
<dbReference type="GO" id="GO:0009279">
    <property type="term" value="C:cell outer membrane"/>
    <property type="evidence" value="ECO:0007669"/>
    <property type="project" value="UniProtKB-SubCell"/>
</dbReference>
<keyword evidence="9 10" id="KW-0998">Cell outer membrane</keyword>
<dbReference type="Gene3D" id="2.40.170.20">
    <property type="entry name" value="TonB-dependent receptor, beta-barrel domain"/>
    <property type="match status" value="1"/>
</dbReference>
<keyword evidence="4 10" id="KW-0812">Transmembrane</keyword>
<protein>
    <submittedName>
        <fullName evidence="15">SusC/RagA family TonB-linked outer membrane protein</fullName>
    </submittedName>
</protein>
<evidence type="ECO:0000256" key="1">
    <source>
        <dbReference type="ARBA" id="ARBA00004571"/>
    </source>
</evidence>
<dbReference type="Pfam" id="PF13715">
    <property type="entry name" value="CarbopepD_reg_2"/>
    <property type="match status" value="1"/>
</dbReference>
<evidence type="ECO:0000256" key="3">
    <source>
        <dbReference type="ARBA" id="ARBA00022452"/>
    </source>
</evidence>
<evidence type="ECO:0000256" key="2">
    <source>
        <dbReference type="ARBA" id="ARBA00022448"/>
    </source>
</evidence>
<keyword evidence="7 10" id="KW-0472">Membrane</keyword>
<evidence type="ECO:0000313" key="16">
    <source>
        <dbReference type="Proteomes" id="UP000660862"/>
    </source>
</evidence>
<dbReference type="InterPro" id="IPR008969">
    <property type="entry name" value="CarboxyPept-like_regulatory"/>
</dbReference>
<dbReference type="Pfam" id="PF00593">
    <property type="entry name" value="TonB_dep_Rec_b-barrel"/>
    <property type="match status" value="1"/>
</dbReference>
<dbReference type="InterPro" id="IPR000531">
    <property type="entry name" value="Beta-barrel_TonB"/>
</dbReference>
<organism evidence="15 16">
    <name type="scientific">Parapedobacter pyrenivorans</name>
    <dbReference type="NCBI Taxonomy" id="1305674"/>
    <lineage>
        <taxon>Bacteria</taxon>
        <taxon>Pseudomonadati</taxon>
        <taxon>Bacteroidota</taxon>
        <taxon>Sphingobacteriia</taxon>
        <taxon>Sphingobacteriales</taxon>
        <taxon>Sphingobacteriaceae</taxon>
        <taxon>Parapedobacter</taxon>
    </lineage>
</organism>
<comment type="similarity">
    <text evidence="10 11">Belongs to the TonB-dependent receptor family.</text>
</comment>
<evidence type="ECO:0000256" key="8">
    <source>
        <dbReference type="ARBA" id="ARBA00023170"/>
    </source>
</evidence>
<keyword evidence="2 10" id="KW-0813">Transport</keyword>
<comment type="caution">
    <text evidence="15">The sequence shown here is derived from an EMBL/GenBank/DDBJ whole genome shotgun (WGS) entry which is preliminary data.</text>
</comment>
<dbReference type="SUPFAM" id="SSF56935">
    <property type="entry name" value="Porins"/>
    <property type="match status" value="1"/>
</dbReference>
<dbReference type="GO" id="GO:0015344">
    <property type="term" value="F:siderophore uptake transmembrane transporter activity"/>
    <property type="evidence" value="ECO:0007669"/>
    <property type="project" value="TreeGrafter"/>
</dbReference>
<dbReference type="GO" id="GO:0044718">
    <property type="term" value="P:siderophore transmembrane transport"/>
    <property type="evidence" value="ECO:0007669"/>
    <property type="project" value="TreeGrafter"/>
</dbReference>
<evidence type="ECO:0000256" key="12">
    <source>
        <dbReference type="SAM" id="SignalP"/>
    </source>
</evidence>
<dbReference type="AlphaFoldDB" id="A0A917HUS5"/>
<feature type="signal peptide" evidence="12">
    <location>
        <begin position="1"/>
        <end position="21"/>
    </location>
</feature>